<organism evidence="2 5">
    <name type="scientific">Phytophthora rubi</name>
    <dbReference type="NCBI Taxonomy" id="129364"/>
    <lineage>
        <taxon>Eukaryota</taxon>
        <taxon>Sar</taxon>
        <taxon>Stramenopiles</taxon>
        <taxon>Oomycota</taxon>
        <taxon>Peronosporomycetes</taxon>
        <taxon>Peronosporales</taxon>
        <taxon>Peronosporaceae</taxon>
        <taxon>Phytophthora</taxon>
    </lineage>
</organism>
<comment type="caution">
    <text evidence="2">The sequence shown here is derived from an EMBL/GenBank/DDBJ whole genome shotgun (WGS) entry which is preliminary data.</text>
</comment>
<feature type="chain" id="PRO_5036165053" description="Secreted protein" evidence="1">
    <location>
        <begin position="28"/>
        <end position="66"/>
    </location>
</feature>
<evidence type="ECO:0008006" key="6">
    <source>
        <dbReference type="Google" id="ProtNLM"/>
    </source>
</evidence>
<feature type="signal peptide" evidence="1">
    <location>
        <begin position="1"/>
        <end position="27"/>
    </location>
</feature>
<reference evidence="4 5" key="1">
    <citation type="submission" date="2018-09" db="EMBL/GenBank/DDBJ databases">
        <title>Genomic investigation of the strawberry pathogen Phytophthora fragariae indicates pathogenicity is determined by transcriptional variation in three key races.</title>
        <authorList>
            <person name="Adams T.M."/>
            <person name="Armitage A.D."/>
            <person name="Sobczyk M.K."/>
            <person name="Bates H.J."/>
            <person name="Dunwell J.M."/>
            <person name="Nellist C.F."/>
            <person name="Harrison R.J."/>
        </authorList>
    </citation>
    <scope>NUCLEOTIDE SEQUENCE [LARGE SCALE GENOMIC DNA]</scope>
    <source>
        <strain evidence="3 4">SCRP249</strain>
        <strain evidence="2 5">SCRP324</strain>
    </source>
</reference>
<evidence type="ECO:0000256" key="1">
    <source>
        <dbReference type="SAM" id="SignalP"/>
    </source>
</evidence>
<dbReference type="AlphaFoldDB" id="A0A6A3M334"/>
<gene>
    <name evidence="3" type="ORF">PR001_g5986</name>
    <name evidence="2" type="ORF">PR002_g11505</name>
</gene>
<protein>
    <recommendedName>
        <fullName evidence="6">Secreted protein</fullName>
    </recommendedName>
</protein>
<evidence type="ECO:0000313" key="2">
    <source>
        <dbReference type="EMBL" id="KAE9024255.1"/>
    </source>
</evidence>
<evidence type="ECO:0000313" key="5">
    <source>
        <dbReference type="Proteomes" id="UP000435112"/>
    </source>
</evidence>
<dbReference type="Proteomes" id="UP000435112">
    <property type="component" value="Unassembled WGS sequence"/>
</dbReference>
<dbReference type="EMBL" id="QXFU01000691">
    <property type="protein sequence ID" value="KAE9024255.1"/>
    <property type="molecule type" value="Genomic_DNA"/>
</dbReference>
<dbReference type="Proteomes" id="UP000429607">
    <property type="component" value="Unassembled WGS sequence"/>
</dbReference>
<proteinExistence type="predicted"/>
<dbReference type="EMBL" id="QXFV01000274">
    <property type="protein sequence ID" value="KAE9042985.1"/>
    <property type="molecule type" value="Genomic_DNA"/>
</dbReference>
<accession>A0A6A3M334</accession>
<evidence type="ECO:0000313" key="4">
    <source>
        <dbReference type="Proteomes" id="UP000429607"/>
    </source>
</evidence>
<evidence type="ECO:0000313" key="3">
    <source>
        <dbReference type="EMBL" id="KAE9042985.1"/>
    </source>
</evidence>
<keyword evidence="1" id="KW-0732">Signal</keyword>
<sequence>MGITQLLYTITFHVLLLYLNQTTGVTATQLQRHDSYCCNTSGFKATQCTLSYYSRRIKKICSPHRF</sequence>
<name>A0A6A3M334_9STRA</name>